<dbReference type="GO" id="GO:0005524">
    <property type="term" value="F:ATP binding"/>
    <property type="evidence" value="ECO:0007669"/>
    <property type="project" value="UniProtKB-KW"/>
</dbReference>
<dbReference type="EC" id="2.7.11.1" evidence="3"/>
<evidence type="ECO:0000256" key="11">
    <source>
        <dbReference type="ARBA" id="ARBA00022777"/>
    </source>
</evidence>
<keyword evidence="5" id="KW-0433">Leucine-rich repeat</keyword>
<evidence type="ECO:0000256" key="16">
    <source>
        <dbReference type="SAM" id="Phobius"/>
    </source>
</evidence>
<evidence type="ECO:0000256" key="4">
    <source>
        <dbReference type="ARBA" id="ARBA00022527"/>
    </source>
</evidence>
<dbReference type="Pfam" id="PF23598">
    <property type="entry name" value="LRR_14"/>
    <property type="match status" value="1"/>
</dbReference>
<reference evidence="19 20" key="1">
    <citation type="submission" date="2018-10" db="EMBL/GenBank/DDBJ databases">
        <title>A high-quality apple genome assembly.</title>
        <authorList>
            <person name="Hu J."/>
        </authorList>
    </citation>
    <scope>NUCLEOTIDE SEQUENCE [LARGE SCALE GENOMIC DNA]</scope>
    <source>
        <strain evidence="20">cv. HFTH1</strain>
        <tissue evidence="19">Young leaf</tissue>
    </source>
</reference>
<dbReference type="FunFam" id="3.80.10.10:FF:000275">
    <property type="entry name" value="Leucine-rich repeat receptor-like protein kinase"/>
    <property type="match status" value="1"/>
</dbReference>
<dbReference type="PANTHER" id="PTHR45974">
    <property type="entry name" value="RECEPTOR-LIKE PROTEIN 55"/>
    <property type="match status" value="1"/>
</dbReference>
<dbReference type="InterPro" id="IPR032675">
    <property type="entry name" value="LRR_dom_sf"/>
</dbReference>
<dbReference type="SUPFAM" id="SSF52058">
    <property type="entry name" value="L domain-like"/>
    <property type="match status" value="2"/>
</dbReference>
<evidence type="ECO:0000256" key="12">
    <source>
        <dbReference type="ARBA" id="ARBA00022840"/>
    </source>
</evidence>
<evidence type="ECO:0000256" key="13">
    <source>
        <dbReference type="ARBA" id="ARBA00022989"/>
    </source>
</evidence>
<dbReference type="STRING" id="3750.A0A498IAY3"/>
<dbReference type="InterPro" id="IPR013210">
    <property type="entry name" value="LRR_N_plant-typ"/>
</dbReference>
<keyword evidence="6" id="KW-0808">Transferase</keyword>
<evidence type="ECO:0000256" key="3">
    <source>
        <dbReference type="ARBA" id="ARBA00012513"/>
    </source>
</evidence>
<dbReference type="InterPro" id="IPR055414">
    <property type="entry name" value="LRR_R13L4/SHOC2-like"/>
</dbReference>
<comment type="caution">
    <text evidence="19">The sequence shown here is derived from an EMBL/GenBank/DDBJ whole genome shotgun (WGS) entry which is preliminary data.</text>
</comment>
<feature type="domain" description="Disease resistance R13L4/SHOC-2-like LRR" evidence="18">
    <location>
        <begin position="259"/>
        <end position="465"/>
    </location>
</feature>
<dbReference type="Gene3D" id="3.80.10.10">
    <property type="entry name" value="Ribonuclease Inhibitor"/>
    <property type="match status" value="3"/>
</dbReference>
<evidence type="ECO:0000256" key="1">
    <source>
        <dbReference type="ARBA" id="ARBA00004479"/>
    </source>
</evidence>
<keyword evidence="4" id="KW-0723">Serine/threonine-protein kinase</keyword>
<dbReference type="GO" id="GO:0016020">
    <property type="term" value="C:membrane"/>
    <property type="evidence" value="ECO:0007669"/>
    <property type="project" value="UniProtKB-SubCell"/>
</dbReference>
<evidence type="ECO:0000256" key="2">
    <source>
        <dbReference type="ARBA" id="ARBA00009592"/>
    </source>
</evidence>
<sequence>MIEYDMGDEVSILGDVYSFGILLLEMFTGKRPTDGMLGDGISIHNFTAMAMPNHATDIVDASLLIEGEDADDIDDRYEKQVQEKPIKMRHNRGLLQGRKLEECLASVICNISKRADAYGYSCQKNEGKRMEHSSSTQVRLFKLFYGFILLCMGTAVLESATLPSSGTSLGNETDHMALLDFKKRISEDPFHIMSSWNDSIHFCSWAGVTCNRITKRVLTLELESQKLVGSIPPSIGNLTFLTAFNLRRNNFHGELPQELGRLQSLQHLNLSVNSFSGKIPTNISHCTQLRVLELYSNKLIGPIPDQLSSLLDLNILLFDKNNLTGTIPSWIGNFSSLCSLYIGGNNFQGSIPKELGRLTGLQAFSVAANNLSGMVPSSIYNISSISIFGVSQNQLHGELPPNVGVILPNLEQFHFGSNKFTGNVPASFSNASRLRYLNLPENDLTGTVPGESLGRLRSLVGLNFGANRLGTGKSGDLNFISFLANCTSLEGLALYDNQFRDELPSSISNLSTQLTSLTMEKNLIYGSIDRGIANLYGMGGEVSILGDVYSFGILLLEMFTRKRPTDGMFGDGLSIHNFTAMAIPDHAMDIVDPSLLIEGEDADANDDRYENEVQENPTTNRHDRGLVQGGKLDECLVSVMQIGLACSAISTGERMHMDFGMVGQISVLGDVYIVGILFLARKVHRKKDHSAFGDGISIHKFTARTMSDHVVDIADPALLYEGGDTDYDDRYRNDT</sequence>
<gene>
    <name evidence="19" type="ORF">DVH24_004510</name>
</gene>
<evidence type="ECO:0000256" key="14">
    <source>
        <dbReference type="ARBA" id="ARBA00023136"/>
    </source>
</evidence>
<evidence type="ECO:0000313" key="19">
    <source>
        <dbReference type="EMBL" id="RXH80596.1"/>
    </source>
</evidence>
<protein>
    <recommendedName>
        <fullName evidence="3">non-specific serine/threonine protein kinase</fullName>
        <ecNumber evidence="3">2.7.11.1</ecNumber>
    </recommendedName>
</protein>
<dbReference type="Gene3D" id="1.10.510.10">
    <property type="entry name" value="Transferase(Phosphotransferase) domain 1"/>
    <property type="match status" value="2"/>
</dbReference>
<dbReference type="EMBL" id="RDQH01000338">
    <property type="protein sequence ID" value="RXH80596.1"/>
    <property type="molecule type" value="Genomic_DNA"/>
</dbReference>
<keyword evidence="8" id="KW-0732">Signal</keyword>
<dbReference type="FunFam" id="3.80.10.10:FF:001158">
    <property type="entry name" value="Leucine-rich repeat protein kinase family protein"/>
    <property type="match status" value="1"/>
</dbReference>
<dbReference type="InterPro" id="IPR011009">
    <property type="entry name" value="Kinase-like_dom_sf"/>
</dbReference>
<evidence type="ECO:0000256" key="8">
    <source>
        <dbReference type="ARBA" id="ARBA00022729"/>
    </source>
</evidence>
<keyword evidence="9" id="KW-0677">Repeat</keyword>
<dbReference type="GO" id="GO:0004674">
    <property type="term" value="F:protein serine/threonine kinase activity"/>
    <property type="evidence" value="ECO:0007669"/>
    <property type="project" value="UniProtKB-KW"/>
</dbReference>
<evidence type="ECO:0000259" key="17">
    <source>
        <dbReference type="Pfam" id="PF08263"/>
    </source>
</evidence>
<keyword evidence="7 16" id="KW-0812">Transmembrane</keyword>
<keyword evidence="15" id="KW-0325">Glycoprotein</keyword>
<dbReference type="Pfam" id="PF08263">
    <property type="entry name" value="LRRNT_2"/>
    <property type="match status" value="1"/>
</dbReference>
<feature type="domain" description="Leucine-rich repeat-containing N-terminal plant-type" evidence="17">
    <location>
        <begin position="173"/>
        <end position="211"/>
    </location>
</feature>
<evidence type="ECO:0000256" key="7">
    <source>
        <dbReference type="ARBA" id="ARBA00022692"/>
    </source>
</evidence>
<dbReference type="SUPFAM" id="SSF56112">
    <property type="entry name" value="Protein kinase-like (PK-like)"/>
    <property type="match status" value="2"/>
</dbReference>
<evidence type="ECO:0000313" key="20">
    <source>
        <dbReference type="Proteomes" id="UP000290289"/>
    </source>
</evidence>
<evidence type="ECO:0000259" key="18">
    <source>
        <dbReference type="Pfam" id="PF23598"/>
    </source>
</evidence>
<comment type="similarity">
    <text evidence="2">Belongs to the RLP family.</text>
</comment>
<proteinExistence type="inferred from homology"/>
<keyword evidence="12" id="KW-0067">ATP-binding</keyword>
<dbReference type="PANTHER" id="PTHR45974:SF283">
    <property type="entry name" value="LEUCINE-RICH REPEAT PROTEIN KINASE FAMILY PROTEIN"/>
    <property type="match status" value="1"/>
</dbReference>
<feature type="transmembrane region" description="Helical" evidence="16">
    <location>
        <begin position="659"/>
        <end position="680"/>
    </location>
</feature>
<evidence type="ECO:0000256" key="9">
    <source>
        <dbReference type="ARBA" id="ARBA00022737"/>
    </source>
</evidence>
<keyword evidence="20" id="KW-1185">Reference proteome</keyword>
<keyword evidence="13 16" id="KW-1133">Transmembrane helix</keyword>
<organism evidence="19 20">
    <name type="scientific">Malus domestica</name>
    <name type="common">Apple</name>
    <name type="synonym">Pyrus malus</name>
    <dbReference type="NCBI Taxonomy" id="3750"/>
    <lineage>
        <taxon>Eukaryota</taxon>
        <taxon>Viridiplantae</taxon>
        <taxon>Streptophyta</taxon>
        <taxon>Embryophyta</taxon>
        <taxon>Tracheophyta</taxon>
        <taxon>Spermatophyta</taxon>
        <taxon>Magnoliopsida</taxon>
        <taxon>eudicotyledons</taxon>
        <taxon>Gunneridae</taxon>
        <taxon>Pentapetalae</taxon>
        <taxon>rosids</taxon>
        <taxon>fabids</taxon>
        <taxon>Rosales</taxon>
        <taxon>Rosaceae</taxon>
        <taxon>Amygdaloideae</taxon>
        <taxon>Maleae</taxon>
        <taxon>Malus</taxon>
    </lineage>
</organism>
<keyword evidence="14 16" id="KW-0472">Membrane</keyword>
<evidence type="ECO:0000256" key="6">
    <source>
        <dbReference type="ARBA" id="ARBA00022679"/>
    </source>
</evidence>
<dbReference type="AlphaFoldDB" id="A0A498IAY3"/>
<keyword evidence="11" id="KW-0418">Kinase</keyword>
<evidence type="ECO:0000256" key="5">
    <source>
        <dbReference type="ARBA" id="ARBA00022614"/>
    </source>
</evidence>
<comment type="subcellular location">
    <subcellularLocation>
        <location evidence="1">Membrane</location>
        <topology evidence="1">Single-pass type I membrane protein</topology>
    </subcellularLocation>
</comment>
<evidence type="ECO:0000256" key="10">
    <source>
        <dbReference type="ARBA" id="ARBA00022741"/>
    </source>
</evidence>
<accession>A0A498IAY3</accession>
<keyword evidence="10" id="KW-0547">Nucleotide-binding</keyword>
<evidence type="ECO:0000256" key="15">
    <source>
        <dbReference type="ARBA" id="ARBA00023180"/>
    </source>
</evidence>
<name>A0A498IAY3_MALDO</name>
<dbReference type="Proteomes" id="UP000290289">
    <property type="component" value="Chromosome 12"/>
</dbReference>